<organism evidence="3 4">
    <name type="scientific">Coprobacter tertius</name>
    <dbReference type="NCBI Taxonomy" id="2944915"/>
    <lineage>
        <taxon>Bacteria</taxon>
        <taxon>Pseudomonadati</taxon>
        <taxon>Bacteroidota</taxon>
        <taxon>Bacteroidia</taxon>
        <taxon>Bacteroidales</taxon>
        <taxon>Barnesiellaceae</taxon>
        <taxon>Coprobacter</taxon>
    </lineage>
</organism>
<feature type="signal peptide" evidence="1">
    <location>
        <begin position="1"/>
        <end position="22"/>
    </location>
</feature>
<dbReference type="RefSeq" id="WP_255025358.1">
    <property type="nucleotide sequence ID" value="NZ_JANDHW010000001.1"/>
</dbReference>
<dbReference type="InterPro" id="IPR025665">
    <property type="entry name" value="Beta-barrel_OMP_2"/>
</dbReference>
<dbReference type="Pfam" id="PF13568">
    <property type="entry name" value="OMP_b-brl_2"/>
    <property type="match status" value="1"/>
</dbReference>
<protein>
    <submittedName>
        <fullName evidence="3">PorT family protein</fullName>
    </submittedName>
</protein>
<evidence type="ECO:0000313" key="4">
    <source>
        <dbReference type="Proteomes" id="UP001205603"/>
    </source>
</evidence>
<evidence type="ECO:0000256" key="1">
    <source>
        <dbReference type="SAM" id="SignalP"/>
    </source>
</evidence>
<dbReference type="EMBL" id="JANDHW010000001">
    <property type="protein sequence ID" value="MCP9610777.1"/>
    <property type="molecule type" value="Genomic_DNA"/>
</dbReference>
<gene>
    <name evidence="3" type="ORF">NMU02_01550</name>
</gene>
<comment type="caution">
    <text evidence="3">The sequence shown here is derived from an EMBL/GenBank/DDBJ whole genome shotgun (WGS) entry which is preliminary data.</text>
</comment>
<dbReference type="SUPFAM" id="SSF56925">
    <property type="entry name" value="OMPA-like"/>
    <property type="match status" value="1"/>
</dbReference>
<feature type="chain" id="PRO_5047135905" evidence="1">
    <location>
        <begin position="23"/>
        <end position="221"/>
    </location>
</feature>
<proteinExistence type="predicted"/>
<accession>A0ABT1MDR1</accession>
<keyword evidence="1" id="KW-0732">Signal</keyword>
<feature type="domain" description="Outer membrane protein beta-barrel" evidence="2">
    <location>
        <begin position="20"/>
        <end position="197"/>
    </location>
</feature>
<keyword evidence="4" id="KW-1185">Reference proteome</keyword>
<dbReference type="InterPro" id="IPR011250">
    <property type="entry name" value="OMP/PagP_B-barrel"/>
</dbReference>
<evidence type="ECO:0000313" key="3">
    <source>
        <dbReference type="EMBL" id="MCP9610777.1"/>
    </source>
</evidence>
<name>A0ABT1MDR1_9BACT</name>
<evidence type="ECO:0000259" key="2">
    <source>
        <dbReference type="Pfam" id="PF13568"/>
    </source>
</evidence>
<reference evidence="3 4" key="1">
    <citation type="submission" date="2022-07" db="EMBL/GenBank/DDBJ databases">
        <title>Fecal culturing of patients with breast cancer.</title>
        <authorList>
            <person name="Teng N.M.Y."/>
            <person name="Kiu R."/>
            <person name="Evans R."/>
            <person name="Baker D.J."/>
            <person name="Zenner C."/>
            <person name="Robinson S.D."/>
            <person name="Hall L.J."/>
        </authorList>
    </citation>
    <scope>NUCLEOTIDE SEQUENCE [LARGE SCALE GENOMIC DNA]</scope>
    <source>
        <strain evidence="3 4">LH1063</strain>
    </source>
</reference>
<sequence>MKKLTSFIIVALCLLMAVPAQSQLRFGVRLGANVSDMSFNKDVFKSSNIGSFTGGLMAEFMLPVFNLGIDGAVMYTRKGAKFIATGDNAGNIGNALEADAIQSTKKLDYIEIPVNLKYKIGLPIIKPYIFAGPSFSFLVGNKLSVNRLVGDENIAKELDNALSNRKFDVAINLGAGLELFSKIQVQAQYGWGLNNAIKIKEENFKVTAKNRYWTITAAYLF</sequence>
<dbReference type="Proteomes" id="UP001205603">
    <property type="component" value="Unassembled WGS sequence"/>
</dbReference>